<keyword evidence="5 9" id="KW-0812">Transmembrane</keyword>
<dbReference type="PANTHER" id="PTHR35011:SF2">
    <property type="entry name" value="2,3-DIKETO-L-GULONATE TRAP TRANSPORTER SMALL PERMEASE PROTEIN YIAM"/>
    <property type="match status" value="1"/>
</dbReference>
<evidence type="ECO:0000259" key="10">
    <source>
        <dbReference type="Pfam" id="PF04290"/>
    </source>
</evidence>
<feature type="transmembrane region" description="Helical" evidence="9">
    <location>
        <begin position="12"/>
        <end position="36"/>
    </location>
</feature>
<evidence type="ECO:0000256" key="9">
    <source>
        <dbReference type="SAM" id="Phobius"/>
    </source>
</evidence>
<keyword evidence="2" id="KW-0813">Transport</keyword>
<dbReference type="InterPro" id="IPR007387">
    <property type="entry name" value="TRAP_DctQ"/>
</dbReference>
<keyword evidence="12" id="KW-1185">Reference proteome</keyword>
<dbReference type="AlphaFoldDB" id="A0A7T7CDA6"/>
<feature type="transmembrane region" description="Helical" evidence="9">
    <location>
        <begin position="128"/>
        <end position="150"/>
    </location>
</feature>
<evidence type="ECO:0000256" key="3">
    <source>
        <dbReference type="ARBA" id="ARBA00022475"/>
    </source>
</evidence>
<evidence type="ECO:0000256" key="7">
    <source>
        <dbReference type="ARBA" id="ARBA00023136"/>
    </source>
</evidence>
<evidence type="ECO:0000256" key="8">
    <source>
        <dbReference type="ARBA" id="ARBA00038436"/>
    </source>
</evidence>
<dbReference type="GO" id="GO:0022857">
    <property type="term" value="F:transmembrane transporter activity"/>
    <property type="evidence" value="ECO:0007669"/>
    <property type="project" value="TreeGrafter"/>
</dbReference>
<reference evidence="11 12" key="1">
    <citation type="submission" date="2020-06" db="EMBL/GenBank/DDBJ databases">
        <title>Genomic analysis of Salicibibacter sp. NKC5-3.</title>
        <authorList>
            <person name="Oh Y.J."/>
        </authorList>
    </citation>
    <scope>NUCLEOTIDE SEQUENCE [LARGE SCALE GENOMIC DNA]</scope>
    <source>
        <strain evidence="11 12">NKC5-3</strain>
    </source>
</reference>
<evidence type="ECO:0000256" key="4">
    <source>
        <dbReference type="ARBA" id="ARBA00022519"/>
    </source>
</evidence>
<dbReference type="Pfam" id="PF04290">
    <property type="entry name" value="DctQ"/>
    <property type="match status" value="1"/>
</dbReference>
<protein>
    <submittedName>
        <fullName evidence="11">TRAP transporter small permease subunit</fullName>
    </submittedName>
</protein>
<dbReference type="KEGG" id="scia:HUG15_20830"/>
<comment type="subcellular location">
    <subcellularLocation>
        <location evidence="1">Cell inner membrane</location>
        <topology evidence="1">Multi-pass membrane protein</topology>
    </subcellularLocation>
</comment>
<dbReference type="InterPro" id="IPR055348">
    <property type="entry name" value="DctQ"/>
</dbReference>
<accession>A0A7T7CDA6</accession>
<organism evidence="11 12">
    <name type="scientific">Salicibibacter cibarius</name>
    <dbReference type="NCBI Taxonomy" id="2743000"/>
    <lineage>
        <taxon>Bacteria</taxon>
        <taxon>Bacillati</taxon>
        <taxon>Bacillota</taxon>
        <taxon>Bacilli</taxon>
        <taxon>Bacillales</taxon>
        <taxon>Bacillaceae</taxon>
        <taxon>Salicibibacter</taxon>
    </lineage>
</organism>
<proteinExistence type="inferred from homology"/>
<keyword evidence="6 9" id="KW-1133">Transmembrane helix</keyword>
<dbReference type="Proteomes" id="UP000595823">
    <property type="component" value="Chromosome"/>
</dbReference>
<evidence type="ECO:0000256" key="2">
    <source>
        <dbReference type="ARBA" id="ARBA00022448"/>
    </source>
</evidence>
<keyword evidence="4" id="KW-0997">Cell inner membrane</keyword>
<sequence length="160" mass="17932">MIKIIDKVNTFVEYFAGILLGIITISIFIQVLVRITYASIPVSWTSELARYLMFWVVFLGGAVAVRKSRMIAMKAILPVVSGKLKQIITVFSHLVSLIFYGFIFVIGLEWAMTSGLARSSSVMYVPMVFVYSAMFVGAGFMILNTLTLLIESFLHKKEIT</sequence>
<dbReference type="EMBL" id="CP054705">
    <property type="protein sequence ID" value="QQK77780.1"/>
    <property type="molecule type" value="Genomic_DNA"/>
</dbReference>
<dbReference type="GO" id="GO:0015740">
    <property type="term" value="P:C4-dicarboxylate transport"/>
    <property type="evidence" value="ECO:0007669"/>
    <property type="project" value="TreeGrafter"/>
</dbReference>
<gene>
    <name evidence="11" type="ORF">HUG15_20830</name>
</gene>
<dbReference type="RefSeq" id="WP_200125445.1">
    <property type="nucleotide sequence ID" value="NZ_CP054705.1"/>
</dbReference>
<evidence type="ECO:0000256" key="5">
    <source>
        <dbReference type="ARBA" id="ARBA00022692"/>
    </source>
</evidence>
<name>A0A7T7CDA6_9BACI</name>
<feature type="domain" description="Tripartite ATP-independent periplasmic transporters DctQ component" evidence="10">
    <location>
        <begin position="23"/>
        <end position="153"/>
    </location>
</feature>
<comment type="similarity">
    <text evidence="8">Belongs to the TRAP transporter small permease family.</text>
</comment>
<dbReference type="GO" id="GO:0005886">
    <property type="term" value="C:plasma membrane"/>
    <property type="evidence" value="ECO:0007669"/>
    <property type="project" value="UniProtKB-SubCell"/>
</dbReference>
<evidence type="ECO:0000313" key="11">
    <source>
        <dbReference type="EMBL" id="QQK77780.1"/>
    </source>
</evidence>
<evidence type="ECO:0000256" key="6">
    <source>
        <dbReference type="ARBA" id="ARBA00022989"/>
    </source>
</evidence>
<dbReference type="PANTHER" id="PTHR35011">
    <property type="entry name" value="2,3-DIKETO-L-GULONATE TRAP TRANSPORTER SMALL PERMEASE PROTEIN YIAM"/>
    <property type="match status" value="1"/>
</dbReference>
<keyword evidence="3" id="KW-1003">Cell membrane</keyword>
<feature type="transmembrane region" description="Helical" evidence="9">
    <location>
        <begin position="48"/>
        <end position="66"/>
    </location>
</feature>
<feature type="transmembrane region" description="Helical" evidence="9">
    <location>
        <begin position="87"/>
        <end position="108"/>
    </location>
</feature>
<evidence type="ECO:0000256" key="1">
    <source>
        <dbReference type="ARBA" id="ARBA00004429"/>
    </source>
</evidence>
<evidence type="ECO:0000313" key="12">
    <source>
        <dbReference type="Proteomes" id="UP000595823"/>
    </source>
</evidence>
<keyword evidence="7 9" id="KW-0472">Membrane</keyword>